<protein>
    <submittedName>
        <fullName evidence="1">VanW family protein</fullName>
    </submittedName>
</protein>
<dbReference type="InterPro" id="IPR007391">
    <property type="entry name" value="Vancomycin_resist_VanW"/>
</dbReference>
<dbReference type="PANTHER" id="PTHR35788:SF1">
    <property type="entry name" value="EXPORTED PROTEIN"/>
    <property type="match status" value="1"/>
</dbReference>
<gene>
    <name evidence="1" type="ORF">H9741_05015</name>
</gene>
<dbReference type="PANTHER" id="PTHR35788">
    <property type="entry name" value="EXPORTED PROTEIN-RELATED"/>
    <property type="match status" value="1"/>
</dbReference>
<reference evidence="1" key="1">
    <citation type="journal article" date="2021" name="PeerJ">
        <title>Extensive microbial diversity within the chicken gut microbiome revealed by metagenomics and culture.</title>
        <authorList>
            <person name="Gilroy R."/>
            <person name="Ravi A."/>
            <person name="Getino M."/>
            <person name="Pursley I."/>
            <person name="Horton D.L."/>
            <person name="Alikhan N.F."/>
            <person name="Baker D."/>
            <person name="Gharbi K."/>
            <person name="Hall N."/>
            <person name="Watson M."/>
            <person name="Adriaenssens E.M."/>
            <person name="Foster-Nyarko E."/>
            <person name="Jarju S."/>
            <person name="Secka A."/>
            <person name="Antonio M."/>
            <person name="Oren A."/>
            <person name="Chaudhuri R.R."/>
            <person name="La Ragione R."/>
            <person name="Hildebrand F."/>
            <person name="Pallen M.J."/>
        </authorList>
    </citation>
    <scope>NUCLEOTIDE SEQUENCE</scope>
    <source>
        <strain evidence="1">811</strain>
    </source>
</reference>
<evidence type="ECO:0000313" key="1">
    <source>
        <dbReference type="EMBL" id="HIX07807.1"/>
    </source>
</evidence>
<proteinExistence type="predicted"/>
<evidence type="ECO:0000313" key="2">
    <source>
        <dbReference type="Proteomes" id="UP000824204"/>
    </source>
</evidence>
<sequence>MGKLLLPALVAGMIFFGTGFFCPRLPAECSVGGTDVSGMTLPQARSRISRALREEAEPFRLTVKGNGRDYVFRAPELYLRADVEGALARARKEGGFQPLEKHLALTDFEGTLRRICDDHYKKSADAKLVFQPQEKAPFVFERERAGCVADGKKLREDVLAALAAGGGTVRVYTQQGAPRVTERQLRQGTRLLSVFSTNYADGNNRSRNVALAASRINGTVLGAGENFSFNAVVGKRTRENGFLSAPVILEGKYVQGVGGGVCQVSTTLYNAALLAGLKVREVHAHSLSVGYVEPSFDAMVSDSCDLRLYNDTGAAVYLLAAASGGKLTVRVYGTRSGYTYERCSVVVETLSPPAPRLIKEGEQERAEKAGLRSEGYLIRRGKDGETKVRLRTDTYAPIQGVVSELPQFSDGENSPDSLHLFVKCAKIIDTYNADVKEKHRRMAEMRSI</sequence>
<accession>A0A9D1V7V0</accession>
<dbReference type="InterPro" id="IPR052913">
    <property type="entry name" value="Glycopeptide_resist_protein"/>
</dbReference>
<dbReference type="Proteomes" id="UP000824204">
    <property type="component" value="Unassembled WGS sequence"/>
</dbReference>
<name>A0A9D1V7V0_9FIRM</name>
<dbReference type="EMBL" id="DXFX01000066">
    <property type="protein sequence ID" value="HIX07807.1"/>
    <property type="molecule type" value="Genomic_DNA"/>
</dbReference>
<comment type="caution">
    <text evidence="1">The sequence shown here is derived from an EMBL/GenBank/DDBJ whole genome shotgun (WGS) entry which is preliminary data.</text>
</comment>
<dbReference type="AlphaFoldDB" id="A0A9D1V7V0"/>
<organism evidence="1 2">
    <name type="scientific">Candidatus Borkfalkia faecipullorum</name>
    <dbReference type="NCBI Taxonomy" id="2838510"/>
    <lineage>
        <taxon>Bacteria</taxon>
        <taxon>Bacillati</taxon>
        <taxon>Bacillota</taxon>
        <taxon>Clostridia</taxon>
        <taxon>Christensenellales</taxon>
        <taxon>Christensenellaceae</taxon>
        <taxon>Candidatus Borkfalkia</taxon>
    </lineage>
</organism>
<reference evidence="1" key="2">
    <citation type="submission" date="2021-04" db="EMBL/GenBank/DDBJ databases">
        <authorList>
            <person name="Gilroy R."/>
        </authorList>
    </citation>
    <scope>NUCLEOTIDE SEQUENCE</scope>
    <source>
        <strain evidence="1">811</strain>
    </source>
</reference>
<dbReference type="Pfam" id="PF04294">
    <property type="entry name" value="VanW"/>
    <property type="match status" value="1"/>
</dbReference>